<evidence type="ECO:0000256" key="1">
    <source>
        <dbReference type="SAM" id="MobiDB-lite"/>
    </source>
</evidence>
<organism evidence="2">
    <name type="scientific">Halomonas sp. RT37</name>
    <dbReference type="NCBI Taxonomy" id="2950872"/>
    <lineage>
        <taxon>Bacteria</taxon>
        <taxon>Pseudomonadati</taxon>
        <taxon>Pseudomonadota</taxon>
        <taxon>Gammaproteobacteria</taxon>
        <taxon>Oceanospirillales</taxon>
        <taxon>Halomonadaceae</taxon>
        <taxon>Halomonas</taxon>
    </lineage>
</organism>
<name>A0AAU7KD24_9GAMM</name>
<gene>
    <name evidence="2" type="ORF">NFG58_12695</name>
</gene>
<reference evidence="2" key="1">
    <citation type="submission" date="2022-06" db="EMBL/GenBank/DDBJ databases">
        <title>A novel DMS-producing enzyme.</title>
        <authorList>
            <person name="Zhang Y."/>
        </authorList>
    </citation>
    <scope>NUCLEOTIDE SEQUENCE</scope>
    <source>
        <strain evidence="2">RT37</strain>
    </source>
</reference>
<dbReference type="AlphaFoldDB" id="A0AAU7KD24"/>
<accession>A0AAU7KD24</accession>
<dbReference type="EMBL" id="CP098827">
    <property type="protein sequence ID" value="XBO69484.1"/>
    <property type="molecule type" value="Genomic_DNA"/>
</dbReference>
<sequence>MSILRSIHDRLTGVLGRDCQGKPLRPGDRVEVIDDGTVKDDWIGFRTTVAGKAPENEEYPGMPRVRLANGATGCARCLMRVNDNDSASWRDVVKSTGWTPRRVTTEEREDEGVSP</sequence>
<protein>
    <submittedName>
        <fullName evidence="2">Uncharacterized protein</fullName>
    </submittedName>
</protein>
<dbReference type="RefSeq" id="WP_348826639.1">
    <property type="nucleotide sequence ID" value="NZ_CP098827.1"/>
</dbReference>
<feature type="region of interest" description="Disordered" evidence="1">
    <location>
        <begin position="96"/>
        <end position="115"/>
    </location>
</feature>
<proteinExistence type="predicted"/>
<evidence type="ECO:0000313" key="2">
    <source>
        <dbReference type="EMBL" id="XBO69484.1"/>
    </source>
</evidence>